<dbReference type="InterPro" id="IPR045063">
    <property type="entry name" value="Dynamin_N"/>
</dbReference>
<dbReference type="Gene3D" id="3.40.50.300">
    <property type="entry name" value="P-loop containing nucleotide triphosphate hydrolases"/>
    <property type="match status" value="1"/>
</dbReference>
<sequence length="534" mass="60613">MLQEQLWDYNVYQFERDQQWAPEIVTGYQLKNQNAFKTFRTLFCDLLEFKDNDRARETLEKAYNKNDNRLLEKIVGSCEEKLRNKITDQGYFEWRAANTLEALRKKIDPLTLSGRKFDQPALWPLIRQVSIFVRGPRILNDITIVDLPGISDTNESRANLTKEYIKSCDCVWIVSRIDRVVDDDTALRLLSTYGRVFKGSVAVICTRSDDNIANEQQQLAEDLQSRGQDMARFQQITINLKTIETQIAQAKSKLRTARASGAQAVTKNAEVVRLKAASVSLKRQRLASLVQARNAWVTEQLQEKAQHNLPAGDVLQVFCVSNSHYAAARGLVKHEGLTLEAAATGVPALRAFALTLPASKLLRELDDYKSNLFVFLKNLELWVSKSSVEPRRGLMQHVKRPYNELTKHMLPRKGEFERVLRDTITTPMRAVRHAATKAALEVTAGKSRNMHHSSIRAFIRKRGTHATSVCPEQCWNEEFSEVSSDKAMSAMPALEAELLGADGKLEAKAHKDLRAVITVLRGTQHIYWPSSFQC</sequence>
<reference evidence="4" key="1">
    <citation type="journal article" date="2020" name="Stud. Mycol.">
        <title>101 Dothideomycetes genomes: a test case for predicting lifestyles and emergence of pathogens.</title>
        <authorList>
            <person name="Haridas S."/>
            <person name="Albert R."/>
            <person name="Binder M."/>
            <person name="Bloem J."/>
            <person name="Labutti K."/>
            <person name="Salamov A."/>
            <person name="Andreopoulos B."/>
            <person name="Baker S."/>
            <person name="Barry K."/>
            <person name="Bills G."/>
            <person name="Bluhm B."/>
            <person name="Cannon C."/>
            <person name="Castanera R."/>
            <person name="Culley D."/>
            <person name="Daum C."/>
            <person name="Ezra D."/>
            <person name="Gonzalez J."/>
            <person name="Henrissat B."/>
            <person name="Kuo A."/>
            <person name="Liang C."/>
            <person name="Lipzen A."/>
            <person name="Lutzoni F."/>
            <person name="Magnuson J."/>
            <person name="Mondo S."/>
            <person name="Nolan M."/>
            <person name="Ohm R."/>
            <person name="Pangilinan J."/>
            <person name="Park H.-J."/>
            <person name="Ramirez L."/>
            <person name="Alfaro M."/>
            <person name="Sun H."/>
            <person name="Tritt A."/>
            <person name="Yoshinaga Y."/>
            <person name="Zwiers L.-H."/>
            <person name="Turgeon B."/>
            <person name="Goodwin S."/>
            <person name="Spatafora J."/>
            <person name="Crous P."/>
            <person name="Grigoriev I."/>
        </authorList>
    </citation>
    <scope>NUCLEOTIDE SEQUENCE</scope>
    <source>
        <strain evidence="4">CBS 113389</strain>
    </source>
</reference>
<dbReference type="Proteomes" id="UP000799767">
    <property type="component" value="Unassembled WGS sequence"/>
</dbReference>
<evidence type="ECO:0000313" key="4">
    <source>
        <dbReference type="EMBL" id="KAF2478666.1"/>
    </source>
</evidence>
<dbReference type="GeneID" id="54479509"/>
<dbReference type="PANTHER" id="PTHR36681:SF3">
    <property type="entry name" value="NUCLEAR GTPASE, GERMINAL CENTER-ASSOCIATED, TANDEM DUPLICATE 3"/>
    <property type="match status" value="1"/>
</dbReference>
<organism evidence="4 5">
    <name type="scientific">Neohortaea acidophila</name>
    <dbReference type="NCBI Taxonomy" id="245834"/>
    <lineage>
        <taxon>Eukaryota</taxon>
        <taxon>Fungi</taxon>
        <taxon>Dikarya</taxon>
        <taxon>Ascomycota</taxon>
        <taxon>Pezizomycotina</taxon>
        <taxon>Dothideomycetes</taxon>
        <taxon>Dothideomycetidae</taxon>
        <taxon>Mycosphaerellales</taxon>
        <taxon>Teratosphaeriaceae</taxon>
        <taxon>Neohortaea</taxon>
    </lineage>
</organism>
<dbReference type="PANTHER" id="PTHR36681">
    <property type="entry name" value="NUCLEAR GTPASE, GERMINAL CENTER-ASSOCIATED, TANDEM DUPLICATE 3"/>
    <property type="match status" value="1"/>
</dbReference>
<accession>A0A6A6PFX1</accession>
<keyword evidence="1" id="KW-0175">Coiled coil</keyword>
<feature type="domain" description="Dynamin N-terminal" evidence="2">
    <location>
        <begin position="116"/>
        <end position="191"/>
    </location>
</feature>
<evidence type="ECO:0000259" key="2">
    <source>
        <dbReference type="Pfam" id="PF00350"/>
    </source>
</evidence>
<dbReference type="InterPro" id="IPR056024">
    <property type="entry name" value="DUF7605"/>
</dbReference>
<gene>
    <name evidence="4" type="ORF">BDY17DRAFT_56323</name>
</gene>
<evidence type="ECO:0000259" key="3">
    <source>
        <dbReference type="Pfam" id="PF24564"/>
    </source>
</evidence>
<keyword evidence="5" id="KW-1185">Reference proteome</keyword>
<dbReference type="EMBL" id="MU001643">
    <property type="protein sequence ID" value="KAF2478666.1"/>
    <property type="molecule type" value="Genomic_DNA"/>
</dbReference>
<dbReference type="RefSeq" id="XP_033585236.1">
    <property type="nucleotide sequence ID" value="XM_033738507.1"/>
</dbReference>
<dbReference type="Pfam" id="PF00350">
    <property type="entry name" value="Dynamin_N"/>
    <property type="match status" value="1"/>
</dbReference>
<dbReference type="Pfam" id="PF24564">
    <property type="entry name" value="DUF7605"/>
    <property type="match status" value="1"/>
</dbReference>
<dbReference type="AlphaFoldDB" id="A0A6A6PFX1"/>
<dbReference type="InterPro" id="IPR027417">
    <property type="entry name" value="P-loop_NTPase"/>
</dbReference>
<dbReference type="SUPFAM" id="SSF52540">
    <property type="entry name" value="P-loop containing nucleoside triphosphate hydrolases"/>
    <property type="match status" value="1"/>
</dbReference>
<dbReference type="OrthoDB" id="3598281at2759"/>
<proteinExistence type="predicted"/>
<evidence type="ECO:0000256" key="1">
    <source>
        <dbReference type="SAM" id="Coils"/>
    </source>
</evidence>
<protein>
    <recommendedName>
        <fullName evidence="6">P-loop containing nucleoside triphosphate hydrolase protein</fullName>
    </recommendedName>
</protein>
<feature type="coiled-coil region" evidence="1">
    <location>
        <begin position="233"/>
        <end position="260"/>
    </location>
</feature>
<evidence type="ECO:0008006" key="6">
    <source>
        <dbReference type="Google" id="ProtNLM"/>
    </source>
</evidence>
<name>A0A6A6PFX1_9PEZI</name>
<feature type="domain" description="DUF7605" evidence="3">
    <location>
        <begin position="437"/>
        <end position="517"/>
    </location>
</feature>
<evidence type="ECO:0000313" key="5">
    <source>
        <dbReference type="Proteomes" id="UP000799767"/>
    </source>
</evidence>